<feature type="transmembrane region" description="Helical" evidence="9">
    <location>
        <begin position="191"/>
        <end position="212"/>
    </location>
</feature>
<evidence type="ECO:0000256" key="7">
    <source>
        <dbReference type="ARBA" id="ARBA00023177"/>
    </source>
</evidence>
<comment type="similarity">
    <text evidence="2 9">Belongs to the ammonia transporter channel (TC 1.A.11.2) family.</text>
</comment>
<feature type="transmembrane region" description="Helical" evidence="9">
    <location>
        <begin position="343"/>
        <end position="362"/>
    </location>
</feature>
<dbReference type="AlphaFoldDB" id="A0A1I2R9R7"/>
<sequence>MNPDSLISTSGDASWILISASLVLLMTPALALFYGGMSSHKSVLNMMMMAFGAAAVVSLIYVLIGWSMSYGTESFAGIFANPFQHFGLHNAITAKDGSFLPGDHGYPVVIDIGFQLTFAIISCALICGALADRVKFSAWLIFVGFWVILVYFPLAHMVWGGGVLSHHHGSLATALFGHDAEGFARIPPIDFAGGVVVHISAGTAALILAIVVGHRRGFLKTVQRPHNLPMVMLGAALLWFGWCGFNAGSAFGATALAGLAWLNTATAACAGIGGWLIVERIRDKRATSLGAASGVVAGLVSITPAAGDLTPLSAILLGAIGGALSAYGVALKYRFKFDDSLDVVGVHLLSGLWGTVAVGLFASGGRGWLTGGGWEGAQLFLLQLLIAIIAMALSAAMTLTIALGIKHTLGWRIDPEDEHHGIDFAQHGESAYDNAAHFR</sequence>
<comment type="subcellular location">
    <subcellularLocation>
        <location evidence="9">Cell membrane</location>
        <topology evidence="9">Multi-pass membrane protein</topology>
    </subcellularLocation>
    <subcellularLocation>
        <location evidence="1">Membrane</location>
        <topology evidence="1">Multi-pass membrane protein</topology>
    </subcellularLocation>
</comment>
<dbReference type="GO" id="GO:0005886">
    <property type="term" value="C:plasma membrane"/>
    <property type="evidence" value="ECO:0007669"/>
    <property type="project" value="UniProtKB-SubCell"/>
</dbReference>
<evidence type="ECO:0000256" key="5">
    <source>
        <dbReference type="ARBA" id="ARBA00022989"/>
    </source>
</evidence>
<dbReference type="SUPFAM" id="SSF111352">
    <property type="entry name" value="Ammonium transporter"/>
    <property type="match status" value="1"/>
</dbReference>
<evidence type="ECO:0000256" key="9">
    <source>
        <dbReference type="RuleBase" id="RU362002"/>
    </source>
</evidence>
<evidence type="ECO:0000256" key="2">
    <source>
        <dbReference type="ARBA" id="ARBA00005887"/>
    </source>
</evidence>
<evidence type="ECO:0000256" key="6">
    <source>
        <dbReference type="ARBA" id="ARBA00023136"/>
    </source>
</evidence>
<evidence type="ECO:0000256" key="3">
    <source>
        <dbReference type="ARBA" id="ARBA00022448"/>
    </source>
</evidence>
<proteinExistence type="inferred from homology"/>
<feature type="transmembrane region" description="Helical" evidence="9">
    <location>
        <begin position="312"/>
        <end position="331"/>
    </location>
</feature>
<reference evidence="11 12" key="1">
    <citation type="submission" date="2016-10" db="EMBL/GenBank/DDBJ databases">
        <authorList>
            <person name="de Groot N.N."/>
        </authorList>
    </citation>
    <scope>NUCLEOTIDE SEQUENCE [LARGE SCALE GENOMIC DNA]</scope>
    <source>
        <strain>J11</strain>
        <strain evidence="12">PG 39</strain>
    </source>
</reference>
<keyword evidence="3 9" id="KW-0813">Transport</keyword>
<evidence type="ECO:0000313" key="11">
    <source>
        <dbReference type="EMBL" id="SFG37465.1"/>
    </source>
</evidence>
<feature type="transmembrane region" description="Helical" evidence="9">
    <location>
        <begin position="13"/>
        <end position="34"/>
    </location>
</feature>
<evidence type="ECO:0000259" key="10">
    <source>
        <dbReference type="Pfam" id="PF00909"/>
    </source>
</evidence>
<name>A0A1I2R9R7_9CORY</name>
<dbReference type="Gene3D" id="1.10.3430.10">
    <property type="entry name" value="Ammonium transporter AmtB like domains"/>
    <property type="match status" value="1"/>
</dbReference>
<evidence type="ECO:0000256" key="1">
    <source>
        <dbReference type="ARBA" id="ARBA00004141"/>
    </source>
</evidence>
<keyword evidence="5 9" id="KW-1133">Transmembrane helix</keyword>
<feature type="transmembrane region" description="Helical" evidence="9">
    <location>
        <begin position="289"/>
        <end position="306"/>
    </location>
</feature>
<dbReference type="OrthoDB" id="9814202at2"/>
<dbReference type="STRING" id="185761.SAMN05660282_00707"/>
<dbReference type="InterPro" id="IPR001905">
    <property type="entry name" value="Ammonium_transpt"/>
</dbReference>
<dbReference type="InterPro" id="IPR024041">
    <property type="entry name" value="NH4_transpt_AmtB-like_dom"/>
</dbReference>
<dbReference type="PANTHER" id="PTHR43029:SF10">
    <property type="entry name" value="AMMONIUM TRANSPORTER MEP2"/>
    <property type="match status" value="1"/>
</dbReference>
<evidence type="ECO:0000256" key="8">
    <source>
        <dbReference type="ARBA" id="ARBA00050025"/>
    </source>
</evidence>
<dbReference type="RefSeq" id="WP_092284476.1">
    <property type="nucleotide sequence ID" value="NZ_FOPJ01000003.1"/>
</dbReference>
<feature type="transmembrane region" description="Helical" evidence="9">
    <location>
        <begin position="382"/>
        <end position="405"/>
    </location>
</feature>
<feature type="transmembrane region" description="Helical" evidence="9">
    <location>
        <begin position="46"/>
        <end position="66"/>
    </location>
</feature>
<organism evidence="11 12">
    <name type="scientific">Corynebacterium spheniscorum</name>
    <dbReference type="NCBI Taxonomy" id="185761"/>
    <lineage>
        <taxon>Bacteria</taxon>
        <taxon>Bacillati</taxon>
        <taxon>Actinomycetota</taxon>
        <taxon>Actinomycetes</taxon>
        <taxon>Mycobacteriales</taxon>
        <taxon>Corynebacteriaceae</taxon>
        <taxon>Corynebacterium</taxon>
    </lineage>
</organism>
<gene>
    <name evidence="11" type="ORF">SAMN05660282_00707</name>
</gene>
<feature type="transmembrane region" description="Helical" evidence="9">
    <location>
        <begin position="138"/>
        <end position="159"/>
    </location>
</feature>
<feature type="domain" description="Ammonium transporter AmtB-like" evidence="10">
    <location>
        <begin position="15"/>
        <end position="432"/>
    </location>
</feature>
<evidence type="ECO:0000313" key="12">
    <source>
        <dbReference type="Proteomes" id="UP000199065"/>
    </source>
</evidence>
<dbReference type="InterPro" id="IPR029020">
    <property type="entry name" value="Ammonium/urea_transptr"/>
</dbReference>
<dbReference type="GO" id="GO:0008519">
    <property type="term" value="F:ammonium channel activity"/>
    <property type="evidence" value="ECO:0007669"/>
    <property type="project" value="InterPro"/>
</dbReference>
<dbReference type="Pfam" id="PF00909">
    <property type="entry name" value="Ammonium_transp"/>
    <property type="match status" value="1"/>
</dbReference>
<dbReference type="PROSITE" id="PS01219">
    <property type="entry name" value="AMMONIUM_TRANSP"/>
    <property type="match status" value="1"/>
</dbReference>
<feature type="transmembrane region" description="Helical" evidence="9">
    <location>
        <begin position="259"/>
        <end position="277"/>
    </location>
</feature>
<keyword evidence="12" id="KW-1185">Reference proteome</keyword>
<dbReference type="PANTHER" id="PTHR43029">
    <property type="entry name" value="AMMONIUM TRANSPORTER MEP2"/>
    <property type="match status" value="1"/>
</dbReference>
<protein>
    <recommendedName>
        <fullName evidence="8 9">Ammonium transporter</fullName>
    </recommendedName>
</protein>
<dbReference type="EMBL" id="FOPJ01000003">
    <property type="protein sequence ID" value="SFG37465.1"/>
    <property type="molecule type" value="Genomic_DNA"/>
</dbReference>
<feature type="transmembrane region" description="Helical" evidence="9">
    <location>
        <begin position="112"/>
        <end position="131"/>
    </location>
</feature>
<keyword evidence="4 9" id="KW-0812">Transmembrane</keyword>
<dbReference type="Proteomes" id="UP000199065">
    <property type="component" value="Unassembled WGS sequence"/>
</dbReference>
<keyword evidence="7 9" id="KW-0924">Ammonia transport</keyword>
<dbReference type="InterPro" id="IPR018047">
    <property type="entry name" value="Ammonium_transpt_CS"/>
</dbReference>
<evidence type="ECO:0000256" key="4">
    <source>
        <dbReference type="ARBA" id="ARBA00022692"/>
    </source>
</evidence>
<accession>A0A1I2R9R7</accession>
<dbReference type="NCBIfam" id="TIGR00836">
    <property type="entry name" value="amt"/>
    <property type="match status" value="1"/>
</dbReference>
<keyword evidence="6 9" id="KW-0472">Membrane</keyword>